<dbReference type="Proteomes" id="UP001148838">
    <property type="component" value="Unassembled WGS sequence"/>
</dbReference>
<accession>A0ABQ8SHR0</accession>
<dbReference type="EMBL" id="JAJSOF020000027">
    <property type="protein sequence ID" value="KAJ4433632.1"/>
    <property type="molecule type" value="Genomic_DNA"/>
</dbReference>
<dbReference type="Gene3D" id="3.30.420.10">
    <property type="entry name" value="Ribonuclease H-like superfamily/Ribonuclease H"/>
    <property type="match status" value="1"/>
</dbReference>
<evidence type="ECO:0000313" key="2">
    <source>
        <dbReference type="Proteomes" id="UP001148838"/>
    </source>
</evidence>
<organism evidence="1 2">
    <name type="scientific">Periplaneta americana</name>
    <name type="common">American cockroach</name>
    <name type="synonym">Blatta americana</name>
    <dbReference type="NCBI Taxonomy" id="6978"/>
    <lineage>
        <taxon>Eukaryota</taxon>
        <taxon>Metazoa</taxon>
        <taxon>Ecdysozoa</taxon>
        <taxon>Arthropoda</taxon>
        <taxon>Hexapoda</taxon>
        <taxon>Insecta</taxon>
        <taxon>Pterygota</taxon>
        <taxon>Neoptera</taxon>
        <taxon>Polyneoptera</taxon>
        <taxon>Dictyoptera</taxon>
        <taxon>Blattodea</taxon>
        <taxon>Blattoidea</taxon>
        <taxon>Blattidae</taxon>
        <taxon>Blattinae</taxon>
        <taxon>Periplaneta</taxon>
    </lineage>
</organism>
<reference evidence="1 2" key="1">
    <citation type="journal article" date="2022" name="Allergy">
        <title>Genome assembly and annotation of Periplaneta americana reveal a comprehensive cockroach allergen profile.</title>
        <authorList>
            <person name="Wang L."/>
            <person name="Xiong Q."/>
            <person name="Saelim N."/>
            <person name="Wang L."/>
            <person name="Nong W."/>
            <person name="Wan A.T."/>
            <person name="Shi M."/>
            <person name="Liu X."/>
            <person name="Cao Q."/>
            <person name="Hui J.H.L."/>
            <person name="Sookrung N."/>
            <person name="Leung T.F."/>
            <person name="Tungtrongchitr A."/>
            <person name="Tsui S.K.W."/>
        </authorList>
    </citation>
    <scope>NUCLEOTIDE SEQUENCE [LARGE SCALE GENOMIC DNA]</scope>
    <source>
        <strain evidence="1">PWHHKU_190912</strain>
    </source>
</reference>
<evidence type="ECO:0000313" key="1">
    <source>
        <dbReference type="EMBL" id="KAJ4433632.1"/>
    </source>
</evidence>
<gene>
    <name evidence="1" type="ORF">ANN_15942</name>
</gene>
<protein>
    <submittedName>
        <fullName evidence="1">Uncharacterized protein</fullName>
    </submittedName>
</protein>
<keyword evidence="2" id="KW-1185">Reference proteome</keyword>
<name>A0ABQ8SHR0_PERAM</name>
<comment type="caution">
    <text evidence="1">The sequence shown here is derived from an EMBL/GenBank/DDBJ whole genome shotgun (WGS) entry which is preliminary data.</text>
</comment>
<sequence>MHVECWLGGRRERDLWGPRRRWEDDIGMDLGEVGCDDGDWIGLARDRDRWRAYETSSLTESCSTTSGEAGCSAIARQRTAIICQSQDYRPDQKIRIDNTETPPYSPELAPCDYHLFGKLKDPFAERETTTTVDAIIHIVACTFSGPVATRLLPVGNCKGQLYQNILTTPDDMQQRIRQACVSIQPATCRAVIRYFGERLQM</sequence>
<dbReference type="InterPro" id="IPR036397">
    <property type="entry name" value="RNaseH_sf"/>
</dbReference>
<proteinExistence type="predicted"/>